<evidence type="ECO:0000259" key="6">
    <source>
        <dbReference type="PROSITE" id="PS50072"/>
    </source>
</evidence>
<evidence type="ECO:0000256" key="2">
    <source>
        <dbReference type="ARBA" id="ARBA00023110"/>
    </source>
</evidence>
<proteinExistence type="predicted"/>
<evidence type="ECO:0000256" key="5">
    <source>
        <dbReference type="SAM" id="Phobius"/>
    </source>
</evidence>
<dbReference type="OrthoDB" id="5507614at2"/>
<dbReference type="GO" id="GO:0003755">
    <property type="term" value="F:peptidyl-prolyl cis-trans isomerase activity"/>
    <property type="evidence" value="ECO:0007669"/>
    <property type="project" value="UniProtKB-KW"/>
</dbReference>
<keyword evidence="5" id="KW-0812">Transmembrane</keyword>
<dbReference type="InterPro" id="IPR029000">
    <property type="entry name" value="Cyclophilin-like_dom_sf"/>
</dbReference>
<gene>
    <name evidence="7" type="ORF">E3O06_02925</name>
</gene>
<dbReference type="EC" id="5.2.1.8" evidence="1"/>
<dbReference type="PANTHER" id="PTHR43246">
    <property type="entry name" value="PEPTIDYL-PROLYL CIS-TRANS ISOMERASE CYP38, CHLOROPLASTIC"/>
    <property type="match status" value="1"/>
</dbReference>
<evidence type="ECO:0000256" key="1">
    <source>
        <dbReference type="ARBA" id="ARBA00013194"/>
    </source>
</evidence>
<evidence type="ECO:0000256" key="4">
    <source>
        <dbReference type="SAM" id="MobiDB-lite"/>
    </source>
</evidence>
<dbReference type="InterPro" id="IPR002130">
    <property type="entry name" value="Cyclophilin-type_PPIase_dom"/>
</dbReference>
<accession>A0A4V3I8V8</accession>
<name>A0A4V3I8V8_9MICO</name>
<evidence type="ECO:0000256" key="3">
    <source>
        <dbReference type="ARBA" id="ARBA00023235"/>
    </source>
</evidence>
<dbReference type="Pfam" id="PF00160">
    <property type="entry name" value="Pro_isomerase"/>
    <property type="match status" value="1"/>
</dbReference>
<feature type="domain" description="PPIase cyclophilin-type" evidence="6">
    <location>
        <begin position="139"/>
        <end position="287"/>
    </location>
</feature>
<evidence type="ECO:0000313" key="7">
    <source>
        <dbReference type="EMBL" id="TFB76513.1"/>
    </source>
</evidence>
<dbReference type="Gene3D" id="2.40.100.10">
    <property type="entry name" value="Cyclophilin-like"/>
    <property type="match status" value="1"/>
</dbReference>
<feature type="compositionally biased region" description="Low complexity" evidence="4">
    <location>
        <begin position="89"/>
        <end position="107"/>
    </location>
</feature>
<dbReference type="InterPro" id="IPR044665">
    <property type="entry name" value="E_coli_cyclophilin_A-like"/>
</dbReference>
<protein>
    <recommendedName>
        <fullName evidence="1">peptidylprolyl isomerase</fullName>
        <ecNumber evidence="1">5.2.1.8</ecNumber>
    </recommendedName>
</protein>
<feature type="region of interest" description="Disordered" evidence="4">
    <location>
        <begin position="89"/>
        <end position="115"/>
    </location>
</feature>
<keyword evidence="3 7" id="KW-0413">Isomerase</keyword>
<keyword evidence="2" id="KW-0697">Rotamase</keyword>
<dbReference type="PROSITE" id="PS50072">
    <property type="entry name" value="CSA_PPIASE_2"/>
    <property type="match status" value="1"/>
</dbReference>
<keyword evidence="8" id="KW-1185">Reference proteome</keyword>
<dbReference type="SUPFAM" id="SSF50891">
    <property type="entry name" value="Cyclophilin-like"/>
    <property type="match status" value="1"/>
</dbReference>
<dbReference type="AlphaFoldDB" id="A0A4V3I8V8"/>
<reference evidence="7 8" key="1">
    <citation type="submission" date="2019-03" db="EMBL/GenBank/DDBJ databases">
        <title>Genomics of glacier-inhabiting Cryobacterium strains.</title>
        <authorList>
            <person name="Liu Q."/>
            <person name="Xin Y.-H."/>
        </authorList>
    </citation>
    <scope>NUCLEOTIDE SEQUENCE [LARGE SCALE GENOMIC DNA]</scope>
    <source>
        <strain evidence="7 8">HLT2-23</strain>
    </source>
</reference>
<dbReference type="Proteomes" id="UP000298173">
    <property type="component" value="Unassembled WGS sequence"/>
</dbReference>
<comment type="caution">
    <text evidence="7">The sequence shown here is derived from an EMBL/GenBank/DDBJ whole genome shotgun (WGS) entry which is preliminary data.</text>
</comment>
<feature type="transmembrane region" description="Helical" evidence="5">
    <location>
        <begin position="60"/>
        <end position="81"/>
    </location>
</feature>
<organism evidence="7 8">
    <name type="scientific">Cryobacterium glaciale</name>
    <dbReference type="NCBI Taxonomy" id="1259145"/>
    <lineage>
        <taxon>Bacteria</taxon>
        <taxon>Bacillati</taxon>
        <taxon>Actinomycetota</taxon>
        <taxon>Actinomycetes</taxon>
        <taxon>Micrococcales</taxon>
        <taxon>Microbacteriaceae</taxon>
        <taxon>Cryobacterium</taxon>
    </lineage>
</organism>
<keyword evidence="5" id="KW-1133">Transmembrane helix</keyword>
<sequence length="288" mass="29974">MPDCFFVRSSPTPTALEGFPVASNYKLERAAREERGRVRSYQARRAVHEHQYQRRVRDNLIAGGGLLVVLTLIVVAQVFYFDGGPGTPAPTADASATPTPATTAAAGENVGENVGDVPASTLAESRTWTGTLTLNDIPLGIELDGALAPQAVSSTISLVQKSFYNGLTCHRLTVEGIFVLQCGDPAGDGTGGPEYSYGPVENAPTDNVYPVGTLAMARTGDNGFSNGSQFFIVYEDSTIPSDSAGGYTVLGKVTSGLDAVKAQITNAGSNADGVSPVVPTTITAITVQ</sequence>
<keyword evidence="5" id="KW-0472">Membrane</keyword>
<dbReference type="EMBL" id="SOEY01000006">
    <property type="protein sequence ID" value="TFB76513.1"/>
    <property type="molecule type" value="Genomic_DNA"/>
</dbReference>
<dbReference type="CDD" id="cd00317">
    <property type="entry name" value="cyclophilin"/>
    <property type="match status" value="1"/>
</dbReference>
<evidence type="ECO:0000313" key="8">
    <source>
        <dbReference type="Proteomes" id="UP000298173"/>
    </source>
</evidence>